<comment type="caution">
    <text evidence="16">The sequence shown here is derived from an EMBL/GenBank/DDBJ whole genome shotgun (WGS) entry which is preliminary data.</text>
</comment>
<evidence type="ECO:0000256" key="3">
    <source>
        <dbReference type="ARBA" id="ARBA00022538"/>
    </source>
</evidence>
<dbReference type="InterPro" id="IPR016449">
    <property type="entry name" value="K_chnl_inward-rec_Kir"/>
</dbReference>
<feature type="transmembrane region" description="Helical" evidence="13">
    <location>
        <begin position="141"/>
        <end position="162"/>
    </location>
</feature>
<feature type="domain" description="Potassium channel inwardly rectifying transmembrane" evidence="14">
    <location>
        <begin position="80"/>
        <end position="204"/>
    </location>
</feature>
<dbReference type="Pfam" id="PF17655">
    <property type="entry name" value="IRK_C"/>
    <property type="match status" value="2"/>
</dbReference>
<dbReference type="GO" id="GO:0034702">
    <property type="term" value="C:monoatomic ion channel complex"/>
    <property type="evidence" value="ECO:0007669"/>
    <property type="project" value="UniProtKB-KW"/>
</dbReference>
<feature type="compositionally biased region" description="Low complexity" evidence="12">
    <location>
        <begin position="935"/>
        <end position="950"/>
    </location>
</feature>
<keyword evidence="4 11" id="KW-0812">Transmembrane</keyword>
<keyword evidence="10 11" id="KW-0407">Ion channel</keyword>
<feature type="domain" description="Inward rectifier potassium channel C-terminal" evidence="15">
    <location>
        <begin position="213"/>
        <end position="370"/>
    </location>
</feature>
<evidence type="ECO:0000256" key="7">
    <source>
        <dbReference type="ARBA" id="ARBA00022989"/>
    </source>
</evidence>
<name>A0A2P6V253_9CHLO</name>
<dbReference type="SUPFAM" id="SSF81296">
    <property type="entry name" value="E set domains"/>
    <property type="match status" value="2"/>
</dbReference>
<comment type="similarity">
    <text evidence="11">Belongs to the inward rectifier-type potassium channel (TC 1.A.2.1) family.</text>
</comment>
<evidence type="ECO:0000256" key="11">
    <source>
        <dbReference type="RuleBase" id="RU003822"/>
    </source>
</evidence>
<dbReference type="GO" id="GO:1990573">
    <property type="term" value="P:potassium ion import across plasma membrane"/>
    <property type="evidence" value="ECO:0007669"/>
    <property type="project" value="TreeGrafter"/>
</dbReference>
<feature type="compositionally biased region" description="Low complexity" evidence="12">
    <location>
        <begin position="850"/>
        <end position="862"/>
    </location>
</feature>
<dbReference type="EMBL" id="LHPF02000041">
    <property type="protein sequence ID" value="PSC68160.1"/>
    <property type="molecule type" value="Genomic_DNA"/>
</dbReference>
<evidence type="ECO:0000256" key="13">
    <source>
        <dbReference type="SAM" id="Phobius"/>
    </source>
</evidence>
<feature type="transmembrane region" description="Helical" evidence="13">
    <location>
        <begin position="174"/>
        <end position="199"/>
    </location>
</feature>
<dbReference type="Pfam" id="PF01007">
    <property type="entry name" value="IRK"/>
    <property type="match status" value="1"/>
</dbReference>
<feature type="compositionally biased region" description="Polar residues" evidence="12">
    <location>
        <begin position="1013"/>
        <end position="1025"/>
    </location>
</feature>
<dbReference type="Gene3D" id="1.10.287.70">
    <property type="match status" value="1"/>
</dbReference>
<organism evidence="16 17">
    <name type="scientific">Micractinium conductrix</name>
    <dbReference type="NCBI Taxonomy" id="554055"/>
    <lineage>
        <taxon>Eukaryota</taxon>
        <taxon>Viridiplantae</taxon>
        <taxon>Chlorophyta</taxon>
        <taxon>core chlorophytes</taxon>
        <taxon>Trebouxiophyceae</taxon>
        <taxon>Chlorellales</taxon>
        <taxon>Chlorellaceae</taxon>
        <taxon>Chlorella clade</taxon>
        <taxon>Micractinium</taxon>
    </lineage>
</organism>
<feature type="transmembrane region" description="Helical" evidence="13">
    <location>
        <begin position="112"/>
        <end position="134"/>
    </location>
</feature>
<dbReference type="InterPro" id="IPR040445">
    <property type="entry name" value="Kir_TM"/>
</dbReference>
<feature type="compositionally biased region" description="Basic and acidic residues" evidence="12">
    <location>
        <begin position="1047"/>
        <end position="1058"/>
    </location>
</feature>
<dbReference type="STRING" id="554055.A0A2P6V253"/>
<evidence type="ECO:0000259" key="14">
    <source>
        <dbReference type="Pfam" id="PF01007"/>
    </source>
</evidence>
<evidence type="ECO:0000256" key="12">
    <source>
        <dbReference type="SAM" id="MobiDB-lite"/>
    </source>
</evidence>
<dbReference type="GO" id="GO:0005242">
    <property type="term" value="F:inward rectifier potassium channel activity"/>
    <property type="evidence" value="ECO:0007669"/>
    <property type="project" value="InterPro"/>
</dbReference>
<dbReference type="GO" id="GO:0034765">
    <property type="term" value="P:regulation of monoatomic ion transmembrane transport"/>
    <property type="evidence" value="ECO:0007669"/>
    <property type="project" value="TreeGrafter"/>
</dbReference>
<dbReference type="AlphaFoldDB" id="A0A2P6V253"/>
<dbReference type="Proteomes" id="UP000239649">
    <property type="component" value="Unassembled WGS sequence"/>
</dbReference>
<evidence type="ECO:0000313" key="17">
    <source>
        <dbReference type="Proteomes" id="UP000239649"/>
    </source>
</evidence>
<feature type="domain" description="Inward rectifier potassium channel C-terminal" evidence="15">
    <location>
        <begin position="412"/>
        <end position="564"/>
    </location>
</feature>
<evidence type="ECO:0000256" key="2">
    <source>
        <dbReference type="ARBA" id="ARBA00022448"/>
    </source>
</evidence>
<evidence type="ECO:0000256" key="1">
    <source>
        <dbReference type="ARBA" id="ARBA00004141"/>
    </source>
</evidence>
<keyword evidence="2 11" id="KW-0813">Transport</keyword>
<dbReference type="PANTHER" id="PTHR11767:SF102">
    <property type="entry name" value="INWARDLY RECTIFYING POTASSIUM CHANNEL 1, ISOFORM F"/>
    <property type="match status" value="1"/>
</dbReference>
<evidence type="ECO:0000313" key="16">
    <source>
        <dbReference type="EMBL" id="PSC68160.1"/>
    </source>
</evidence>
<keyword evidence="9 13" id="KW-0472">Membrane</keyword>
<evidence type="ECO:0000256" key="10">
    <source>
        <dbReference type="ARBA" id="ARBA00023303"/>
    </source>
</evidence>
<evidence type="ECO:0000256" key="5">
    <source>
        <dbReference type="ARBA" id="ARBA00022882"/>
    </source>
</evidence>
<dbReference type="GO" id="GO:0005886">
    <property type="term" value="C:plasma membrane"/>
    <property type="evidence" value="ECO:0007669"/>
    <property type="project" value="TreeGrafter"/>
</dbReference>
<dbReference type="OrthoDB" id="273257at2759"/>
<feature type="compositionally biased region" description="Low complexity" evidence="12">
    <location>
        <begin position="869"/>
        <end position="883"/>
    </location>
</feature>
<dbReference type="Gene3D" id="2.60.40.1400">
    <property type="entry name" value="G protein-activated inward rectifier potassium channel 1"/>
    <property type="match status" value="2"/>
</dbReference>
<accession>A0A2P6V253</accession>
<dbReference type="PANTHER" id="PTHR11767">
    <property type="entry name" value="INWARD RECTIFIER POTASSIUM CHANNEL"/>
    <property type="match status" value="1"/>
</dbReference>
<sequence>MSGASGGFLRQRAATGSVAGGLEDGTPTDRDRSRSVVGMADMARFFKDLGAAPDRGKSIYQHERQRQHLASLVEAGRHAGRSRVEYEGRNIKYHLFTKDFFITVINQKTTTILLVTAFVYLFVFLFFSIWWYLIVRFYPGCLYGATTYVEAFTFSIVTQMTIGYGNTGPQACWAAAWVLAVQIITALLLESIVIGIVFARISHPKQRSRSIFISDSSIIARRDGILKFMFRVADIRRTQVVDPKIKAFMYTWGEGRVTAEGERIPVRCEPLDIGYIDGMLLLPLIIEHTIDERSPLCGHTHDSLMALNAEIVVTFEGTTEFGNPFMARRSYLPTEIHWGHQFAQIVLRPQAGLDDTHYIIDLNKFHDVVPQDGLPLLAPSQLSQLVVNRAKRTVPYPLLGENTLVLSDVLCVAPNEEGTPCLMCRAADTYPNQMLEITVRMYLYRWTQSTDGPTFSQHTLDCGYDTGEDRLYLRLPVEVCHPITEGSPISNWLQPGGLMEDADSEIVVVINSYLHVNGQNCLRQRTYTVHNHVRYGCRFQPIVKHPADSRDRKPRVRWAHFHDINPLSEEELEALPARDAHGLQTVPSSTHLPASIYDRLPSIAPESHGALRSQESRWLSGRTQSSNLASEVEAAEAARRRSTAAGGGGGAPSRPLSGRLGVPAAAAAAAAVPAAAPPPALAPRPSYMPSAEEQRNDYTVLPIDLSRYAAIAGNEGDSIPLGAPGRRSPLPTEFSQALAAARKHQEDVEEGKAEPFLLFPEVANYALNTTDAGDSLPHPQALHPTLPGPDRFRVDYNERSDYTVLPMDLSRYVSQLSRNETMRSPNGGPVTLGEASVLLAQLQQAQAAARAGRSPAAESAARQSTVGESGYATPASAGPSPTANLLAPGAGGSPAATPKLGTGPSAGAAAAAAALGAAAAAHRPRLPEHERQRPAAAEAAAAVQQQQQQQQEEEEAQQGKAGPPSEDGSSTIGDVSEQDEEELSPSQHTSSQAPPAGEGESDGHNLGSAELAQLQQRLSRATSSWAIVEQPHESDDEEEGAGPIHFSKQESWQRERALKNVFASPDSPHGDGGDAAGSASGSRQLTPSSSSKRVDGSPAGDDPPPGEDV</sequence>
<proteinExistence type="inferred from homology"/>
<dbReference type="PRINTS" id="PR01320">
    <property type="entry name" value="KIRCHANNEL"/>
</dbReference>
<evidence type="ECO:0000259" key="15">
    <source>
        <dbReference type="Pfam" id="PF17655"/>
    </source>
</evidence>
<feature type="region of interest" description="Disordered" evidence="12">
    <location>
        <begin position="607"/>
        <end position="657"/>
    </location>
</feature>
<evidence type="ECO:0000256" key="4">
    <source>
        <dbReference type="ARBA" id="ARBA00022692"/>
    </source>
</evidence>
<keyword evidence="8 11" id="KW-0406">Ion transport</keyword>
<feature type="region of interest" description="Disordered" evidence="12">
    <location>
        <begin position="919"/>
        <end position="1109"/>
    </location>
</feature>
<evidence type="ECO:0000256" key="9">
    <source>
        <dbReference type="ARBA" id="ARBA00023136"/>
    </source>
</evidence>
<protein>
    <submittedName>
        <fullName evidence="16">E set domain-containing</fullName>
    </submittedName>
</protein>
<dbReference type="InterPro" id="IPR013518">
    <property type="entry name" value="K_chnl_inward-rec_Kir_cyto"/>
</dbReference>
<keyword evidence="7 13" id="KW-1133">Transmembrane helix</keyword>
<keyword evidence="5 11" id="KW-0851">Voltage-gated channel</keyword>
<dbReference type="InterPro" id="IPR014756">
    <property type="entry name" value="Ig_E-set"/>
</dbReference>
<feature type="compositionally biased region" description="Polar residues" evidence="12">
    <location>
        <begin position="984"/>
        <end position="993"/>
    </location>
</feature>
<keyword evidence="6 11" id="KW-0630">Potassium</keyword>
<comment type="subcellular location">
    <subcellularLocation>
        <location evidence="1 11">Membrane</location>
        <topology evidence="1 11">Multi-pass membrane protein</topology>
    </subcellularLocation>
</comment>
<reference evidence="16 17" key="1">
    <citation type="journal article" date="2018" name="Plant J.">
        <title>Genome sequences of Chlorella sorokiniana UTEX 1602 and Micractinium conductrix SAG 241.80: implications to maltose excretion by a green alga.</title>
        <authorList>
            <person name="Arriola M.B."/>
            <person name="Velmurugan N."/>
            <person name="Zhang Y."/>
            <person name="Plunkett M.H."/>
            <person name="Hondzo H."/>
            <person name="Barney B.M."/>
        </authorList>
    </citation>
    <scope>NUCLEOTIDE SEQUENCE [LARGE SCALE GENOMIC DNA]</scope>
    <source>
        <strain evidence="16 17">SAG 241.80</strain>
    </source>
</reference>
<keyword evidence="3 11" id="KW-0633">Potassium transport</keyword>
<dbReference type="InterPro" id="IPR041647">
    <property type="entry name" value="IRK_C"/>
</dbReference>
<gene>
    <name evidence="16" type="ORF">C2E20_8229</name>
</gene>
<dbReference type="SUPFAM" id="SSF81324">
    <property type="entry name" value="Voltage-gated potassium channels"/>
    <property type="match status" value="1"/>
</dbReference>
<keyword evidence="17" id="KW-1185">Reference proteome</keyword>
<evidence type="ECO:0000256" key="8">
    <source>
        <dbReference type="ARBA" id="ARBA00023065"/>
    </source>
</evidence>
<feature type="region of interest" description="Disordered" evidence="12">
    <location>
        <begin position="850"/>
        <end position="906"/>
    </location>
</feature>
<evidence type="ECO:0000256" key="6">
    <source>
        <dbReference type="ARBA" id="ARBA00022958"/>
    </source>
</evidence>